<dbReference type="Pfam" id="PF01247">
    <property type="entry name" value="Ribosomal_L35Ae"/>
    <property type="match status" value="1"/>
</dbReference>
<dbReference type="PANTHER" id="PTHR10902">
    <property type="entry name" value="60S RIBOSOMAL PROTEIN L35A"/>
    <property type="match status" value="1"/>
</dbReference>
<dbReference type="InterPro" id="IPR001780">
    <property type="entry name" value="Ribosomal_eL33"/>
</dbReference>
<dbReference type="Proteomes" id="UP000218209">
    <property type="component" value="Unassembled WGS sequence"/>
</dbReference>
<evidence type="ECO:0000256" key="2">
    <source>
        <dbReference type="ARBA" id="ARBA00022980"/>
    </source>
</evidence>
<reference evidence="5 6" key="1">
    <citation type="submission" date="2017-03" db="EMBL/GenBank/DDBJ databases">
        <title>WGS assembly of Porphyra umbilicalis.</title>
        <authorList>
            <person name="Brawley S.H."/>
            <person name="Blouin N.A."/>
            <person name="Ficko-Blean E."/>
            <person name="Wheeler G.L."/>
            <person name="Lohr M."/>
            <person name="Goodson H.V."/>
            <person name="Jenkins J.W."/>
            <person name="Blaby-Haas C.E."/>
            <person name="Helliwell K.E."/>
            <person name="Chan C."/>
            <person name="Marriage T."/>
            <person name="Bhattacharya D."/>
            <person name="Klein A.S."/>
            <person name="Badis Y."/>
            <person name="Brodie J."/>
            <person name="Cao Y."/>
            <person name="Collen J."/>
            <person name="Dittami S.M."/>
            <person name="Gachon C.M."/>
            <person name="Green B.R."/>
            <person name="Karpowicz S."/>
            <person name="Kim J.W."/>
            <person name="Kudahl U."/>
            <person name="Lin S."/>
            <person name="Michel G."/>
            <person name="Mittag M."/>
            <person name="Olson B.J."/>
            <person name="Pangilinan J."/>
            <person name="Peng Y."/>
            <person name="Qiu H."/>
            <person name="Shu S."/>
            <person name="Singer J.T."/>
            <person name="Smith A.G."/>
            <person name="Sprecher B.N."/>
            <person name="Wagner V."/>
            <person name="Wang W."/>
            <person name="Wang Z.-Y."/>
            <person name="Yan J."/>
            <person name="Yarish C."/>
            <person name="Zoeuner-Riek S."/>
            <person name="Zhuang Y."/>
            <person name="Zou Y."/>
            <person name="Lindquist E.A."/>
            <person name="Grimwood J."/>
            <person name="Barry K."/>
            <person name="Rokhsar D.S."/>
            <person name="Schmutz J."/>
            <person name="Stiller J.W."/>
            <person name="Grossman A.R."/>
            <person name="Prochnik S.E."/>
        </authorList>
    </citation>
    <scope>NUCLEOTIDE SEQUENCE [LARGE SCALE GENOMIC DNA]</scope>
    <source>
        <strain evidence="5">4086291</strain>
    </source>
</reference>
<proteinExistence type="inferred from homology"/>
<evidence type="ECO:0008006" key="7">
    <source>
        <dbReference type="Google" id="ProtNLM"/>
    </source>
</evidence>
<evidence type="ECO:0000313" key="6">
    <source>
        <dbReference type="Proteomes" id="UP000218209"/>
    </source>
</evidence>
<dbReference type="GO" id="GO:0003735">
    <property type="term" value="F:structural constituent of ribosome"/>
    <property type="evidence" value="ECO:0007669"/>
    <property type="project" value="InterPro"/>
</dbReference>
<keyword evidence="2" id="KW-0689">Ribosomal protein</keyword>
<dbReference type="AlphaFoldDB" id="A0A1X6NKY7"/>
<sequence length="173" mass="19405">MSGPAPAVGTDVSPAPPTRRLRAPLRPSPFPPPRAQHRCCVLRLPNQFFPIPSARVITMVSSKQPVRLYSKGLVMGYKRSLRNQYVNQVRIKVQGLDDKKDTDFYMGKRVAYIYKAKTVKKATPKTEGRYRVVWGKIIGAHGNNGCVRAKFRKNLPPTSIGGPVRVMMYPSRV</sequence>
<dbReference type="GO" id="GO:0006412">
    <property type="term" value="P:translation"/>
    <property type="evidence" value="ECO:0007669"/>
    <property type="project" value="InterPro"/>
</dbReference>
<dbReference type="GO" id="GO:0005840">
    <property type="term" value="C:ribosome"/>
    <property type="evidence" value="ECO:0007669"/>
    <property type="project" value="UniProtKB-KW"/>
</dbReference>
<keyword evidence="6" id="KW-1185">Reference proteome</keyword>
<evidence type="ECO:0000256" key="3">
    <source>
        <dbReference type="ARBA" id="ARBA00023274"/>
    </source>
</evidence>
<dbReference type="SUPFAM" id="SSF50447">
    <property type="entry name" value="Translation proteins"/>
    <property type="match status" value="1"/>
</dbReference>
<dbReference type="FunFam" id="2.40.10.190:FF:000001">
    <property type="entry name" value="60S ribosomal protein L35a"/>
    <property type="match status" value="1"/>
</dbReference>
<feature type="region of interest" description="Disordered" evidence="4">
    <location>
        <begin position="1"/>
        <end position="33"/>
    </location>
</feature>
<comment type="similarity">
    <text evidence="1">Belongs to the eukaryotic ribosomal protein eL33 family.</text>
</comment>
<organism evidence="5 6">
    <name type="scientific">Porphyra umbilicalis</name>
    <name type="common">Purple laver</name>
    <name type="synonym">Red alga</name>
    <dbReference type="NCBI Taxonomy" id="2786"/>
    <lineage>
        <taxon>Eukaryota</taxon>
        <taxon>Rhodophyta</taxon>
        <taxon>Bangiophyceae</taxon>
        <taxon>Bangiales</taxon>
        <taxon>Bangiaceae</taxon>
        <taxon>Porphyra</taxon>
    </lineage>
</organism>
<evidence type="ECO:0000256" key="1">
    <source>
        <dbReference type="ARBA" id="ARBA00009269"/>
    </source>
</evidence>
<dbReference type="GO" id="GO:1990904">
    <property type="term" value="C:ribonucleoprotein complex"/>
    <property type="evidence" value="ECO:0007669"/>
    <property type="project" value="UniProtKB-KW"/>
</dbReference>
<keyword evidence="3" id="KW-0687">Ribonucleoprotein</keyword>
<accession>A0A1X6NKY7</accession>
<gene>
    <name evidence="5" type="ORF">BU14_1639s0003</name>
</gene>
<evidence type="ECO:0000313" key="5">
    <source>
        <dbReference type="EMBL" id="OSX69301.1"/>
    </source>
</evidence>
<name>A0A1X6NKY7_PORUM</name>
<dbReference type="InterPro" id="IPR009000">
    <property type="entry name" value="Transl_B-barrel_sf"/>
</dbReference>
<dbReference type="EMBL" id="KV919629">
    <property type="protein sequence ID" value="OSX69301.1"/>
    <property type="molecule type" value="Genomic_DNA"/>
</dbReference>
<dbReference type="HAMAP" id="MF_00573">
    <property type="entry name" value="Ribosomal_eL33"/>
    <property type="match status" value="1"/>
</dbReference>
<dbReference type="InterPro" id="IPR038661">
    <property type="entry name" value="Ribosomal_eL33_sf"/>
</dbReference>
<protein>
    <recommendedName>
        <fullName evidence="7">Ribosomal protein L35Ae</fullName>
    </recommendedName>
</protein>
<dbReference type="OrthoDB" id="888at2759"/>
<evidence type="ECO:0000256" key="4">
    <source>
        <dbReference type="SAM" id="MobiDB-lite"/>
    </source>
</evidence>
<dbReference type="Gene3D" id="2.40.10.190">
    <property type="entry name" value="translation elongation factor selb, chain A, domain 4"/>
    <property type="match status" value="1"/>
</dbReference>